<accession>A0A426QJK4</accession>
<dbReference type="SMART" id="SM00953">
    <property type="entry name" value="RES"/>
    <property type="match status" value="1"/>
</dbReference>
<protein>
    <submittedName>
        <fullName evidence="2">RES domain-containing protein</fullName>
    </submittedName>
</protein>
<dbReference type="OrthoDB" id="9795903at2"/>
<evidence type="ECO:0000259" key="1">
    <source>
        <dbReference type="SMART" id="SM00953"/>
    </source>
</evidence>
<gene>
    <name evidence="2" type="ORF">D6C00_08270</name>
</gene>
<dbReference type="EMBL" id="QZMU01000001">
    <property type="protein sequence ID" value="RRQ21944.1"/>
    <property type="molecule type" value="Genomic_DNA"/>
</dbReference>
<feature type="domain" description="RES" evidence="1">
    <location>
        <begin position="80"/>
        <end position="207"/>
    </location>
</feature>
<evidence type="ECO:0000313" key="2">
    <source>
        <dbReference type="EMBL" id="RRQ21944.1"/>
    </source>
</evidence>
<evidence type="ECO:0000313" key="3">
    <source>
        <dbReference type="Proteomes" id="UP000287798"/>
    </source>
</evidence>
<name>A0A426QJK4_9GAMM</name>
<keyword evidence="3" id="KW-1185">Reference proteome</keyword>
<dbReference type="Pfam" id="PF08808">
    <property type="entry name" value="RES"/>
    <property type="match status" value="1"/>
</dbReference>
<dbReference type="InterPro" id="IPR014914">
    <property type="entry name" value="RES_dom"/>
</dbReference>
<organism evidence="2 3">
    <name type="scientific">Thiohalobacter thiocyanaticus</name>
    <dbReference type="NCBI Taxonomy" id="585455"/>
    <lineage>
        <taxon>Bacteria</taxon>
        <taxon>Pseudomonadati</taxon>
        <taxon>Pseudomonadota</taxon>
        <taxon>Gammaproteobacteria</taxon>
        <taxon>Thiohalobacterales</taxon>
        <taxon>Thiohalobacteraceae</taxon>
        <taxon>Thiohalobacter</taxon>
    </lineage>
</organism>
<proteinExistence type="predicted"/>
<dbReference type="AlphaFoldDB" id="A0A426QJK4"/>
<dbReference type="RefSeq" id="WP_125181282.1">
    <property type="nucleotide sequence ID" value="NZ_QZMU01000001.1"/>
</dbReference>
<reference evidence="2 3" key="1">
    <citation type="journal article" date="2010" name="Int. J. Syst. Evol. Microbiol.">
        <title>Thiohalobacter thiocyanaticus gen. nov., sp. nov., a moderately halophilic, sulfur-oxidizing gammaproteobacterium from hypersaline lakes, that utilizes thiocyanate.</title>
        <authorList>
            <person name="Sorokin D.Y."/>
            <person name="Kovaleva O.L."/>
            <person name="Tourova T.P."/>
            <person name="Muyzer G."/>
        </authorList>
    </citation>
    <scope>NUCLEOTIDE SEQUENCE [LARGE SCALE GENOMIC DNA]</scope>
    <source>
        <strain evidence="2 3">Hrh1</strain>
    </source>
</reference>
<dbReference type="Proteomes" id="UP000287798">
    <property type="component" value="Unassembled WGS sequence"/>
</dbReference>
<comment type="caution">
    <text evidence="2">The sequence shown here is derived from an EMBL/GenBank/DDBJ whole genome shotgun (WGS) entry which is preliminary data.</text>
</comment>
<sequence length="230" mass="26235">MEPARLPHARITWTPSVRVVASRFPPVGLFDSVADPADLETVFDIEGLTNPRLRQEAGDISLVPPEDRISGPGATPIMAAFTHLNPDGSRFSDGTYGVYYASRTMETAIRETLHHRERFLRYTNEPPIELDQRVYYSDIDAELTDIRPYRDMRPEWYDPDSYKASQRLANALRNSKGNGLVYHSVRHEGGECIAVFRPRLLSPARQGPHLTYVWDGEAITHVYEKRKLRV</sequence>